<organism evidence="5 6">
    <name type="scientific">Rhodococcus qingshengii</name>
    <dbReference type="NCBI Taxonomy" id="334542"/>
    <lineage>
        <taxon>Bacteria</taxon>
        <taxon>Bacillati</taxon>
        <taxon>Actinomycetota</taxon>
        <taxon>Actinomycetes</taxon>
        <taxon>Mycobacteriales</taxon>
        <taxon>Nocardiaceae</taxon>
        <taxon>Rhodococcus</taxon>
        <taxon>Rhodococcus erythropolis group</taxon>
    </lineage>
</organism>
<evidence type="ECO:0000313" key="6">
    <source>
        <dbReference type="Proteomes" id="UP000230886"/>
    </source>
</evidence>
<dbReference type="InterPro" id="IPR003593">
    <property type="entry name" value="AAA+_ATPase"/>
</dbReference>
<dbReference type="Proteomes" id="UP000230886">
    <property type="component" value="Unassembled WGS sequence"/>
</dbReference>
<reference evidence="5 6" key="1">
    <citation type="submission" date="2017-07" db="EMBL/GenBank/DDBJ databases">
        <title>Draft sequence of Rhodococcus enclensis 23b-28.</title>
        <authorList>
            <person name="Besaury L."/>
            <person name="Sancelme M."/>
            <person name="Amato P."/>
            <person name="Lallement A."/>
            <person name="Delort A.-M."/>
        </authorList>
    </citation>
    <scope>NUCLEOTIDE SEQUENCE [LARGE SCALE GENOMIC DNA]</scope>
    <source>
        <strain evidence="5 6">23b-28</strain>
    </source>
</reference>
<dbReference type="GO" id="GO:0015833">
    <property type="term" value="P:peptide transport"/>
    <property type="evidence" value="ECO:0007669"/>
    <property type="project" value="InterPro"/>
</dbReference>
<dbReference type="PANTHER" id="PTHR43776">
    <property type="entry name" value="TRANSPORT ATP-BINDING PROTEIN"/>
    <property type="match status" value="1"/>
</dbReference>
<keyword evidence="2" id="KW-0813">Transport</keyword>
<comment type="caution">
    <text evidence="5">The sequence shown here is derived from an EMBL/GenBank/DDBJ whole genome shotgun (WGS) entry which is preliminary data.</text>
</comment>
<dbReference type="NCBIfam" id="TIGR01727">
    <property type="entry name" value="oligo_HPY"/>
    <property type="match status" value="1"/>
</dbReference>
<dbReference type="InterPro" id="IPR027417">
    <property type="entry name" value="P-loop_NTPase"/>
</dbReference>
<dbReference type="PROSITE" id="PS50893">
    <property type="entry name" value="ABC_TRANSPORTER_2"/>
    <property type="match status" value="1"/>
</dbReference>
<dbReference type="SMART" id="SM00382">
    <property type="entry name" value="AAA"/>
    <property type="match status" value="1"/>
</dbReference>
<dbReference type="InterPro" id="IPR017871">
    <property type="entry name" value="ABC_transporter-like_CS"/>
</dbReference>
<dbReference type="InterPro" id="IPR003439">
    <property type="entry name" value="ABC_transporter-like_ATP-bd"/>
</dbReference>
<dbReference type="PROSITE" id="PS00211">
    <property type="entry name" value="ABC_TRANSPORTER_1"/>
    <property type="match status" value="1"/>
</dbReference>
<evidence type="ECO:0000256" key="1">
    <source>
        <dbReference type="ARBA" id="ARBA00005417"/>
    </source>
</evidence>
<dbReference type="InterPro" id="IPR050319">
    <property type="entry name" value="ABC_transp_ATP-bind"/>
</dbReference>
<dbReference type="EMBL" id="NOVD01000022">
    <property type="protein sequence ID" value="PCK24904.1"/>
    <property type="molecule type" value="Genomic_DNA"/>
</dbReference>
<keyword evidence="4 5" id="KW-0067">ATP-binding</keyword>
<dbReference type="Gene3D" id="3.40.50.300">
    <property type="entry name" value="P-loop containing nucleotide triphosphate hydrolases"/>
    <property type="match status" value="1"/>
</dbReference>
<dbReference type="GO" id="GO:0055085">
    <property type="term" value="P:transmembrane transport"/>
    <property type="evidence" value="ECO:0007669"/>
    <property type="project" value="UniProtKB-ARBA"/>
</dbReference>
<keyword evidence="3" id="KW-0547">Nucleotide-binding</keyword>
<evidence type="ECO:0000256" key="3">
    <source>
        <dbReference type="ARBA" id="ARBA00022741"/>
    </source>
</evidence>
<gene>
    <name evidence="5" type="ORF">CHR55_23280</name>
</gene>
<proteinExistence type="inferred from homology"/>
<accession>A0A2A5J5P1</accession>
<dbReference type="Pfam" id="PF00005">
    <property type="entry name" value="ABC_tran"/>
    <property type="match status" value="1"/>
</dbReference>
<sequence length="339" mass="36327">MSPQRRTRVARTGELMSNTDVIVDVRNLAVEYGRGRKALRAVDDVSFSVQRGETLAIIGESGSGKSSTAHALAGLVATAAGSITMNLDDPAFGKGGSSHLIFQNPTSALNNRMASWACVAEPMAPGRLRIPQSLRPKAVELLRRVGLGAELADRLPTQLSGGQRQRVTIARALASKAPLILCDEPVASLDVSLQEEVLQLLADLREEHDLTYIFISHDLGSVARIADRVAVMYLGRIVEIGPVATVLRTPSHPYTQALLAAAPHIELERRSRRKALVRGELPDPRNPPSGCRFRTRCPFAMDRCASEAPSLRAASNSAHSSACHLSSPATSTGISNPPQ</sequence>
<comment type="similarity">
    <text evidence="1">Belongs to the ABC transporter superfamily.</text>
</comment>
<evidence type="ECO:0000313" key="5">
    <source>
        <dbReference type="EMBL" id="PCK24904.1"/>
    </source>
</evidence>
<dbReference type="AlphaFoldDB" id="A0A2A5J5P1"/>
<evidence type="ECO:0000256" key="2">
    <source>
        <dbReference type="ARBA" id="ARBA00022448"/>
    </source>
</evidence>
<dbReference type="SUPFAM" id="SSF52540">
    <property type="entry name" value="P-loop containing nucleoside triphosphate hydrolases"/>
    <property type="match status" value="1"/>
</dbReference>
<name>A0A2A5J5P1_RHOSG</name>
<evidence type="ECO:0000256" key="4">
    <source>
        <dbReference type="ARBA" id="ARBA00022840"/>
    </source>
</evidence>
<protein>
    <submittedName>
        <fullName evidence="5">ABC transporter ATP-binding protein</fullName>
    </submittedName>
</protein>
<dbReference type="InterPro" id="IPR013563">
    <property type="entry name" value="Oligopep_ABC_C"/>
</dbReference>
<dbReference type="GO" id="GO:0005524">
    <property type="term" value="F:ATP binding"/>
    <property type="evidence" value="ECO:0007669"/>
    <property type="project" value="UniProtKB-KW"/>
</dbReference>
<dbReference type="CDD" id="cd03257">
    <property type="entry name" value="ABC_NikE_OppD_transporters"/>
    <property type="match status" value="1"/>
</dbReference>
<dbReference type="KEGG" id="rqi:C1M55_16175"/>
<dbReference type="GO" id="GO:0016887">
    <property type="term" value="F:ATP hydrolysis activity"/>
    <property type="evidence" value="ECO:0007669"/>
    <property type="project" value="InterPro"/>
</dbReference>
<dbReference type="PANTHER" id="PTHR43776:SF7">
    <property type="entry name" value="D,D-DIPEPTIDE TRANSPORT ATP-BINDING PROTEIN DDPF-RELATED"/>
    <property type="match status" value="1"/>
</dbReference>
<dbReference type="Pfam" id="PF08352">
    <property type="entry name" value="oligo_HPY"/>
    <property type="match status" value="1"/>
</dbReference>